<dbReference type="Pfam" id="PF00665">
    <property type="entry name" value="rve"/>
    <property type="match status" value="1"/>
</dbReference>
<dbReference type="InterPro" id="IPR001584">
    <property type="entry name" value="Integrase_cat-core"/>
</dbReference>
<dbReference type="SUPFAM" id="SSF53098">
    <property type="entry name" value="Ribonuclease H-like"/>
    <property type="match status" value="1"/>
</dbReference>
<dbReference type="InterPro" id="IPR050951">
    <property type="entry name" value="Retrovirus_Pol_polyprotein"/>
</dbReference>
<dbReference type="AlphaFoldDB" id="A0A8J5YK54"/>
<sequence length="482" mass="56451">MEDEYKPCVQAQRRLNPNMKEVVKAEVIKLLNVGIIYPISDSSWVSPVQVVPKKRGMTVVTKEKNELIPTSTITGWRVCIDYRKLNDAIRKDHFPLPFIDQMLERLSGHMYYCFLDGLSGYFQIPIAPEDQEKTTFTCPYGTFSYRRMPFGLCNALATFQRYMMAIFDELVEDIMDVFMDDFLVFDQVIRRCVTRPETLRILEHCHSGPTGGHYSGTKTAHKILKSGFYWPSLFKDANRYVTSCDKCQRIGNLSKNDEMPQNYMLYCEIFDVWGIDFMSPFPSSFGNNYILVAVDYTSKWVEAQALPTNDARVVVRFLKKLFSRFETPREIISDRGTHFCNTQFERTLKKYGVHHRTATPYHPQTNDALWAYRTAFKTSIGTSPYRLVYRKRCHLPFELEHKAFWAIKFLNLDPKLAGQNRLIQLNELDEWRANAYKNSRLYKEATKWHHDARLKQTKQFEVGDFVLLYNSRLKLFLGKLKS</sequence>
<dbReference type="InterPro" id="IPR043502">
    <property type="entry name" value="DNA/RNA_pol_sf"/>
</dbReference>
<dbReference type="EMBL" id="JAHUZN010000006">
    <property type="protein sequence ID" value="KAG8490931.1"/>
    <property type="molecule type" value="Genomic_DNA"/>
</dbReference>
<dbReference type="InterPro" id="IPR041588">
    <property type="entry name" value="Integrase_H2C2"/>
</dbReference>
<evidence type="ECO:0000313" key="3">
    <source>
        <dbReference type="Proteomes" id="UP000701853"/>
    </source>
</evidence>
<dbReference type="CDD" id="cd01647">
    <property type="entry name" value="RT_LTR"/>
    <property type="match status" value="1"/>
</dbReference>
<name>A0A8J5YK54_9ROSI</name>
<feature type="domain" description="Integrase catalytic" evidence="1">
    <location>
        <begin position="256"/>
        <end position="380"/>
    </location>
</feature>
<dbReference type="Pfam" id="PF00078">
    <property type="entry name" value="RVT_1"/>
    <property type="match status" value="1"/>
</dbReference>
<dbReference type="SUPFAM" id="SSF56672">
    <property type="entry name" value="DNA/RNA polymerases"/>
    <property type="match status" value="1"/>
</dbReference>
<reference evidence="2 3" key="1">
    <citation type="journal article" date="2021" name="bioRxiv">
        <title>The Gossypium anomalum genome as a resource for cotton improvement and evolutionary analysis of hybrid incompatibility.</title>
        <authorList>
            <person name="Grover C.E."/>
            <person name="Yuan D."/>
            <person name="Arick M.A."/>
            <person name="Miller E.R."/>
            <person name="Hu G."/>
            <person name="Peterson D.G."/>
            <person name="Wendel J.F."/>
            <person name="Udall J.A."/>
        </authorList>
    </citation>
    <scope>NUCLEOTIDE SEQUENCE [LARGE SCALE GENOMIC DNA]</scope>
    <source>
        <strain evidence="2">JFW-Udall</strain>
        <tissue evidence="2">Leaf</tissue>
    </source>
</reference>
<proteinExistence type="predicted"/>
<dbReference type="Proteomes" id="UP000701853">
    <property type="component" value="Chromosome 6"/>
</dbReference>
<protein>
    <recommendedName>
        <fullName evidence="1">Integrase catalytic domain-containing protein</fullName>
    </recommendedName>
</protein>
<accession>A0A8J5YK54</accession>
<keyword evidence="3" id="KW-1185">Reference proteome</keyword>
<dbReference type="InterPro" id="IPR012337">
    <property type="entry name" value="RNaseH-like_sf"/>
</dbReference>
<comment type="caution">
    <text evidence="2">The sequence shown here is derived from an EMBL/GenBank/DDBJ whole genome shotgun (WGS) entry which is preliminary data.</text>
</comment>
<dbReference type="Gene3D" id="1.10.340.70">
    <property type="match status" value="1"/>
</dbReference>
<dbReference type="PANTHER" id="PTHR37984">
    <property type="entry name" value="PROTEIN CBG26694"/>
    <property type="match status" value="1"/>
</dbReference>
<dbReference type="PANTHER" id="PTHR37984:SF5">
    <property type="entry name" value="PROTEIN NYNRIN-LIKE"/>
    <property type="match status" value="1"/>
</dbReference>
<dbReference type="InterPro" id="IPR000477">
    <property type="entry name" value="RT_dom"/>
</dbReference>
<dbReference type="Pfam" id="PF17921">
    <property type="entry name" value="Integrase_H2C2"/>
    <property type="match status" value="1"/>
</dbReference>
<dbReference type="Gene3D" id="3.30.420.10">
    <property type="entry name" value="Ribonuclease H-like superfamily/Ribonuclease H"/>
    <property type="match status" value="1"/>
</dbReference>
<dbReference type="PROSITE" id="PS50994">
    <property type="entry name" value="INTEGRASE"/>
    <property type="match status" value="1"/>
</dbReference>
<evidence type="ECO:0000313" key="2">
    <source>
        <dbReference type="EMBL" id="KAG8490931.1"/>
    </source>
</evidence>
<dbReference type="InterPro" id="IPR036397">
    <property type="entry name" value="RNaseH_sf"/>
</dbReference>
<dbReference type="GO" id="GO:0003676">
    <property type="term" value="F:nucleic acid binding"/>
    <property type="evidence" value="ECO:0007669"/>
    <property type="project" value="InterPro"/>
</dbReference>
<organism evidence="2 3">
    <name type="scientific">Gossypium anomalum</name>
    <dbReference type="NCBI Taxonomy" id="47600"/>
    <lineage>
        <taxon>Eukaryota</taxon>
        <taxon>Viridiplantae</taxon>
        <taxon>Streptophyta</taxon>
        <taxon>Embryophyta</taxon>
        <taxon>Tracheophyta</taxon>
        <taxon>Spermatophyta</taxon>
        <taxon>Magnoliopsida</taxon>
        <taxon>eudicotyledons</taxon>
        <taxon>Gunneridae</taxon>
        <taxon>Pentapetalae</taxon>
        <taxon>rosids</taxon>
        <taxon>malvids</taxon>
        <taxon>Malvales</taxon>
        <taxon>Malvaceae</taxon>
        <taxon>Malvoideae</taxon>
        <taxon>Gossypium</taxon>
    </lineage>
</organism>
<gene>
    <name evidence="2" type="ORF">CXB51_014112</name>
</gene>
<dbReference type="OrthoDB" id="1305764at2759"/>
<evidence type="ECO:0000259" key="1">
    <source>
        <dbReference type="PROSITE" id="PS50994"/>
    </source>
</evidence>
<dbReference type="GO" id="GO:0015074">
    <property type="term" value="P:DNA integration"/>
    <property type="evidence" value="ECO:0007669"/>
    <property type="project" value="InterPro"/>
</dbReference>
<dbReference type="Gene3D" id="3.10.10.10">
    <property type="entry name" value="HIV Type 1 Reverse Transcriptase, subunit A, domain 1"/>
    <property type="match status" value="1"/>
</dbReference>